<dbReference type="PANTHER" id="PTHR46190">
    <property type="entry name" value="SI:CH211-201H21.5-RELATED"/>
    <property type="match status" value="1"/>
</dbReference>
<comment type="caution">
    <text evidence="2">The sequence shown here is derived from an EMBL/GenBank/DDBJ whole genome shotgun (WGS) entry which is preliminary data.</text>
</comment>
<dbReference type="EMBL" id="BAABBW010000001">
    <property type="protein sequence ID" value="GAA4169511.1"/>
    <property type="molecule type" value="Genomic_DNA"/>
</dbReference>
<evidence type="ECO:0000259" key="1">
    <source>
        <dbReference type="Pfam" id="PF01156"/>
    </source>
</evidence>
<reference evidence="3" key="1">
    <citation type="journal article" date="2019" name="Int. J. Syst. Evol. Microbiol.">
        <title>The Global Catalogue of Microorganisms (GCM) 10K type strain sequencing project: providing services to taxonomists for standard genome sequencing and annotation.</title>
        <authorList>
            <consortium name="The Broad Institute Genomics Platform"/>
            <consortium name="The Broad Institute Genome Sequencing Center for Infectious Disease"/>
            <person name="Wu L."/>
            <person name="Ma J."/>
        </authorList>
    </citation>
    <scope>NUCLEOTIDE SEQUENCE [LARGE SCALE GENOMIC DNA]</scope>
    <source>
        <strain evidence="3">JCM 17591</strain>
    </source>
</reference>
<sequence length="308" mass="33630">MRPRYRVVIDNDFSGDPDDLFQLAHHVLSGSVEIPFVIGSHLAPGDVFDPSSHQADNAAAAARRLLALMGRDIPVYAGSNTGLPDPETPIRNAAVDALIHEALRTDTELPLFVALGAGLTELASAVLLEPRIASRLTAIWIGGPEHRGLGLPFPLPDHLEYNLAIDIPAARVVFNESQISIWQVPRSTYRQALVSRAELERRVRPLGPLGEFLADAVDDLAARAEAGGLAIGETYCLGDQPLVLLTALHTAFEPDAASSHYDVIPTPLLSPDGWYRERADGRPMRVYTRLDTRLMFEDMFAKFALFQG</sequence>
<name>A0ABP7ZTH5_9MICO</name>
<dbReference type="InterPro" id="IPR001910">
    <property type="entry name" value="Inosine/uridine_hydrolase_dom"/>
</dbReference>
<evidence type="ECO:0000313" key="3">
    <source>
        <dbReference type="Proteomes" id="UP001501079"/>
    </source>
</evidence>
<accession>A0ABP7ZTH5</accession>
<organism evidence="2 3">
    <name type="scientific">Gryllotalpicola koreensis</name>
    <dbReference type="NCBI Taxonomy" id="993086"/>
    <lineage>
        <taxon>Bacteria</taxon>
        <taxon>Bacillati</taxon>
        <taxon>Actinomycetota</taxon>
        <taxon>Actinomycetes</taxon>
        <taxon>Micrococcales</taxon>
        <taxon>Microbacteriaceae</taxon>
        <taxon>Gryllotalpicola</taxon>
    </lineage>
</organism>
<keyword evidence="3" id="KW-1185">Reference proteome</keyword>
<dbReference type="InterPro" id="IPR052775">
    <property type="entry name" value="IUN_hydrolase"/>
</dbReference>
<protein>
    <recommendedName>
        <fullName evidence="1">Inosine/uridine-preferring nucleoside hydrolase domain-containing protein</fullName>
    </recommendedName>
</protein>
<dbReference type="InterPro" id="IPR036452">
    <property type="entry name" value="Ribo_hydro-like"/>
</dbReference>
<proteinExistence type="predicted"/>
<gene>
    <name evidence="2" type="ORF">GCM10022287_06110</name>
</gene>
<feature type="domain" description="Inosine/uridine-preferring nucleoside hydrolase" evidence="1">
    <location>
        <begin position="7"/>
        <end position="246"/>
    </location>
</feature>
<dbReference type="RefSeq" id="WP_344751798.1">
    <property type="nucleotide sequence ID" value="NZ_BAABBW010000001.1"/>
</dbReference>
<evidence type="ECO:0000313" key="2">
    <source>
        <dbReference type="EMBL" id="GAA4169511.1"/>
    </source>
</evidence>
<dbReference type="PANTHER" id="PTHR46190:SF1">
    <property type="entry name" value="SI:CH211-201H21.5"/>
    <property type="match status" value="1"/>
</dbReference>
<dbReference type="Proteomes" id="UP001501079">
    <property type="component" value="Unassembled WGS sequence"/>
</dbReference>
<dbReference type="Pfam" id="PF01156">
    <property type="entry name" value="IU_nuc_hydro"/>
    <property type="match status" value="1"/>
</dbReference>
<dbReference type="Gene3D" id="3.90.245.10">
    <property type="entry name" value="Ribonucleoside hydrolase-like"/>
    <property type="match status" value="1"/>
</dbReference>
<dbReference type="SUPFAM" id="SSF53590">
    <property type="entry name" value="Nucleoside hydrolase"/>
    <property type="match status" value="1"/>
</dbReference>